<comment type="similarity">
    <text evidence="7">Belongs to the AP2/ERF transcription factor family. ERF subfamily.</text>
</comment>
<evidence type="ECO:0000256" key="3">
    <source>
        <dbReference type="ARBA" id="ARBA00023015"/>
    </source>
</evidence>
<evidence type="ECO:0000256" key="1">
    <source>
        <dbReference type="ARBA" id="ARBA00004123"/>
    </source>
</evidence>
<accession>A0AAU9RCA2</accession>
<evidence type="ECO:0000256" key="4">
    <source>
        <dbReference type="ARBA" id="ARBA00023125"/>
    </source>
</evidence>
<dbReference type="PANTHER" id="PTHR31677">
    <property type="entry name" value="AP2 DOMAIN CLASS TRANSCRIPTION FACTOR"/>
    <property type="match status" value="1"/>
</dbReference>
<gene>
    <name evidence="10" type="ORF">TAV2_LOCUS3608</name>
</gene>
<keyword evidence="5" id="KW-0804">Transcription</keyword>
<dbReference type="SMART" id="SM00380">
    <property type="entry name" value="AP2"/>
    <property type="match status" value="1"/>
</dbReference>
<dbReference type="GO" id="GO:0003700">
    <property type="term" value="F:DNA-binding transcription factor activity"/>
    <property type="evidence" value="ECO:0007669"/>
    <property type="project" value="InterPro"/>
</dbReference>
<dbReference type="CDD" id="cd00018">
    <property type="entry name" value="AP2"/>
    <property type="match status" value="1"/>
</dbReference>
<feature type="compositionally biased region" description="Low complexity" evidence="8">
    <location>
        <begin position="47"/>
        <end position="61"/>
    </location>
</feature>
<reference evidence="10 11" key="1">
    <citation type="submission" date="2022-03" db="EMBL/GenBank/DDBJ databases">
        <authorList>
            <person name="Nunn A."/>
            <person name="Chopra R."/>
            <person name="Nunn A."/>
            <person name="Contreras Garrido A."/>
        </authorList>
    </citation>
    <scope>NUCLEOTIDE SEQUENCE [LARGE SCALE GENOMIC DNA]</scope>
</reference>
<dbReference type="GO" id="GO:0009873">
    <property type="term" value="P:ethylene-activated signaling pathway"/>
    <property type="evidence" value="ECO:0007669"/>
    <property type="project" value="UniProtKB-KW"/>
</dbReference>
<keyword evidence="2" id="KW-0936">Ethylene signaling pathway</keyword>
<protein>
    <recommendedName>
        <fullName evidence="9">AP2/ERF domain-containing protein</fullName>
    </recommendedName>
</protein>
<dbReference type="InterPro" id="IPR016177">
    <property type="entry name" value="DNA-bd_dom_sf"/>
</dbReference>
<comment type="subcellular location">
    <subcellularLocation>
        <location evidence="1">Nucleus</location>
    </subcellularLocation>
</comment>
<evidence type="ECO:0000313" key="10">
    <source>
        <dbReference type="EMBL" id="CAH2038022.1"/>
    </source>
</evidence>
<dbReference type="InterPro" id="IPR001471">
    <property type="entry name" value="AP2/ERF_dom"/>
</dbReference>
<feature type="compositionally biased region" description="Pro residues" evidence="8">
    <location>
        <begin position="242"/>
        <end position="251"/>
    </location>
</feature>
<keyword evidence="11" id="KW-1185">Reference proteome</keyword>
<dbReference type="Proteomes" id="UP000836841">
    <property type="component" value="Chromosome 1"/>
</dbReference>
<evidence type="ECO:0000256" key="5">
    <source>
        <dbReference type="ARBA" id="ARBA00023163"/>
    </source>
</evidence>
<dbReference type="EMBL" id="OU466857">
    <property type="protein sequence ID" value="CAH2038022.1"/>
    <property type="molecule type" value="Genomic_DNA"/>
</dbReference>
<feature type="domain" description="AP2/ERF" evidence="9">
    <location>
        <begin position="60"/>
        <end position="117"/>
    </location>
</feature>
<dbReference type="PANTHER" id="PTHR31677:SF245">
    <property type="entry name" value="ETHYLENE-RESPONSIVE TRANSCRIPTION FACTOR ESR1"/>
    <property type="match status" value="1"/>
</dbReference>
<dbReference type="PRINTS" id="PR00367">
    <property type="entry name" value="ETHRSPELEMNT"/>
</dbReference>
<evidence type="ECO:0000313" key="11">
    <source>
        <dbReference type="Proteomes" id="UP000836841"/>
    </source>
</evidence>
<proteinExistence type="inferred from homology"/>
<evidence type="ECO:0000259" key="9">
    <source>
        <dbReference type="PROSITE" id="PS51032"/>
    </source>
</evidence>
<keyword evidence="3" id="KW-0805">Transcription regulation</keyword>
<dbReference type="GO" id="GO:0005634">
    <property type="term" value="C:nucleus"/>
    <property type="evidence" value="ECO:0007669"/>
    <property type="project" value="UniProtKB-SubCell"/>
</dbReference>
<evidence type="ECO:0000256" key="7">
    <source>
        <dbReference type="ARBA" id="ARBA00024343"/>
    </source>
</evidence>
<dbReference type="PROSITE" id="PS51032">
    <property type="entry name" value="AP2_ERF"/>
    <property type="match status" value="1"/>
</dbReference>
<sequence length="336" mass="37020">MEEALRKFIGSTHSSTADYETDPNPFEKNFTNTKPSPVNRKPTSKETTVTVAGVGSGTTRYRGVRRRPWGRYAAEIRDPTSKERRWLGTFDTAEQAACAYDCAARAFRGSKARTNFTYPTDVTVHEPRYSFFSKKSSPSVRSPSPLAVPLDHTTQEFYGTPAPQRSNTQPLFLRDAPCSSRKTVPFNSFNGSSSSYTQPTTACISSSADENYTEFFPQESSDTGLLQEVVQEFLKKNRSRPPKPPPSPPPQSLTSPFSGDFSALSIVPENIFQQAAEPVTSKLDLYGNFQAGASGYFDGVSAAADSSFTYGSDEWGYQDMLMYGGQLGCTCRKSWA</sequence>
<feature type="region of interest" description="Disordered" evidence="8">
    <location>
        <begin position="1"/>
        <end position="62"/>
    </location>
</feature>
<feature type="region of interest" description="Disordered" evidence="8">
    <location>
        <begin position="235"/>
        <end position="255"/>
    </location>
</feature>
<evidence type="ECO:0000256" key="6">
    <source>
        <dbReference type="ARBA" id="ARBA00023242"/>
    </source>
</evidence>
<name>A0AAU9RCA2_THLAR</name>
<keyword evidence="4" id="KW-0238">DNA-binding</keyword>
<dbReference type="AlphaFoldDB" id="A0AAU9RCA2"/>
<dbReference type="GO" id="GO:0003677">
    <property type="term" value="F:DNA binding"/>
    <property type="evidence" value="ECO:0007669"/>
    <property type="project" value="UniProtKB-KW"/>
</dbReference>
<dbReference type="SUPFAM" id="SSF54171">
    <property type="entry name" value="DNA-binding domain"/>
    <property type="match status" value="1"/>
</dbReference>
<evidence type="ECO:0000256" key="2">
    <source>
        <dbReference type="ARBA" id="ARBA00022745"/>
    </source>
</evidence>
<organism evidence="10 11">
    <name type="scientific">Thlaspi arvense</name>
    <name type="common">Field penny-cress</name>
    <dbReference type="NCBI Taxonomy" id="13288"/>
    <lineage>
        <taxon>Eukaryota</taxon>
        <taxon>Viridiplantae</taxon>
        <taxon>Streptophyta</taxon>
        <taxon>Embryophyta</taxon>
        <taxon>Tracheophyta</taxon>
        <taxon>Spermatophyta</taxon>
        <taxon>Magnoliopsida</taxon>
        <taxon>eudicotyledons</taxon>
        <taxon>Gunneridae</taxon>
        <taxon>Pentapetalae</taxon>
        <taxon>rosids</taxon>
        <taxon>malvids</taxon>
        <taxon>Brassicales</taxon>
        <taxon>Brassicaceae</taxon>
        <taxon>Thlaspideae</taxon>
        <taxon>Thlaspi</taxon>
    </lineage>
</organism>
<evidence type="ECO:0000256" key="8">
    <source>
        <dbReference type="SAM" id="MobiDB-lite"/>
    </source>
</evidence>
<dbReference type="FunFam" id="3.30.730.10:FF:000001">
    <property type="entry name" value="Ethylene-responsive transcription factor 2"/>
    <property type="match status" value="1"/>
</dbReference>
<dbReference type="Gene3D" id="3.30.730.10">
    <property type="entry name" value="AP2/ERF domain"/>
    <property type="match status" value="1"/>
</dbReference>
<dbReference type="Pfam" id="PF00847">
    <property type="entry name" value="AP2"/>
    <property type="match status" value="1"/>
</dbReference>
<dbReference type="InterPro" id="IPR036955">
    <property type="entry name" value="AP2/ERF_dom_sf"/>
</dbReference>
<keyword evidence="6" id="KW-0539">Nucleus</keyword>